<dbReference type="GO" id="GO:0015035">
    <property type="term" value="F:protein-disulfide reductase activity"/>
    <property type="evidence" value="ECO:0007669"/>
    <property type="project" value="InterPro"/>
</dbReference>
<name>A0A5B8T0M9_9GAMM</name>
<dbReference type="InterPro" id="IPR007263">
    <property type="entry name" value="DCC1-like"/>
</dbReference>
<evidence type="ECO:0000313" key="1">
    <source>
        <dbReference type="EMBL" id="QEA40608.1"/>
    </source>
</evidence>
<reference evidence="1 2" key="1">
    <citation type="submission" date="2019-06" db="EMBL/GenBank/DDBJ databases">
        <title>Genome analyses of bacteria isolated from kimchi.</title>
        <authorList>
            <person name="Lee S."/>
            <person name="Ahn S."/>
            <person name="Roh S."/>
        </authorList>
    </citation>
    <scope>NUCLEOTIDE SEQUENCE [LARGE SCALE GENOMIC DNA]</scope>
    <source>
        <strain evidence="1 2">CBA4606</strain>
    </source>
</reference>
<gene>
    <name evidence="1" type="ORF">FGL86_16995</name>
</gene>
<accession>A0A5B8T0M9</accession>
<keyword evidence="2" id="KW-1185">Reference proteome</keyword>
<sequence>MTDEAVLIYDGECPFCARYAQLVRLRDSVGKLRLVNARENTEELKEVTRAGLDIDGGMVLKLNGRLYYGSEAMQVLALLSSRSGLFNRLNRWIFHSPRRARLLYPPLRGIRSLVLKGLGRKPIDNLDKG</sequence>
<dbReference type="OrthoDB" id="9180348at2"/>
<protein>
    <submittedName>
        <fullName evidence="1">DUF393 domain-containing protein</fullName>
    </submittedName>
</protein>
<dbReference type="AlphaFoldDB" id="A0A5B8T0M9"/>
<dbReference type="EMBL" id="CP042382">
    <property type="protein sequence ID" value="QEA40608.1"/>
    <property type="molecule type" value="Genomic_DNA"/>
</dbReference>
<proteinExistence type="predicted"/>
<dbReference type="Pfam" id="PF04134">
    <property type="entry name" value="DCC1-like"/>
    <property type="match status" value="1"/>
</dbReference>
<dbReference type="KEGG" id="paur:FGL86_16995"/>
<dbReference type="RefSeq" id="WP_147185875.1">
    <property type="nucleotide sequence ID" value="NZ_CP042382.1"/>
</dbReference>
<organism evidence="1 2">
    <name type="scientific">Pistricoccus aurantiacus</name>
    <dbReference type="NCBI Taxonomy" id="1883414"/>
    <lineage>
        <taxon>Bacteria</taxon>
        <taxon>Pseudomonadati</taxon>
        <taxon>Pseudomonadota</taxon>
        <taxon>Gammaproteobacteria</taxon>
        <taxon>Oceanospirillales</taxon>
        <taxon>Halomonadaceae</taxon>
        <taxon>Pistricoccus</taxon>
    </lineage>
</organism>
<dbReference type="Proteomes" id="UP000321272">
    <property type="component" value="Chromosome"/>
</dbReference>
<evidence type="ECO:0000313" key="2">
    <source>
        <dbReference type="Proteomes" id="UP000321272"/>
    </source>
</evidence>